<sequence>MRSLALSLVLLMPFSIFAQAPVSTSYWSNTAIGGHDTTAYYQSELERPARLVEGNKHFSVQWNGADWHFASQASADKFAMNPSLYVPSYNGFCANALSLGEGKIRTDGSVWEFFDDTLYLFYAERGRQRWLNGDWHQYKAQADNAWQAIVSE</sequence>
<evidence type="ECO:0000313" key="2">
    <source>
        <dbReference type="EMBL" id="TDO97258.1"/>
    </source>
</evidence>
<reference evidence="2 3" key="1">
    <citation type="submission" date="2019-03" db="EMBL/GenBank/DDBJ databases">
        <title>Genomic Encyclopedia of Type Strains, Phase III (KMG-III): the genomes of soil and plant-associated and newly described type strains.</title>
        <authorList>
            <person name="Whitman W."/>
        </authorList>
    </citation>
    <scope>NUCLEOTIDE SEQUENCE [LARGE SCALE GENOMIC DNA]</scope>
    <source>
        <strain evidence="2 3">CECT 7378</strain>
    </source>
</reference>
<name>A0A4R6M767_9GAMM</name>
<feature type="signal peptide" evidence="1">
    <location>
        <begin position="1"/>
        <end position="18"/>
    </location>
</feature>
<dbReference type="OrthoDB" id="344729at2"/>
<gene>
    <name evidence="2" type="ORF">DFP79_2075</name>
</gene>
<keyword evidence="1" id="KW-0732">Signal</keyword>
<keyword evidence="3" id="KW-1185">Reference proteome</keyword>
<feature type="chain" id="PRO_5020584745" description="YHS domain-containing protein" evidence="1">
    <location>
        <begin position="19"/>
        <end position="152"/>
    </location>
</feature>
<dbReference type="AlphaFoldDB" id="A0A4R6M767"/>
<dbReference type="NCBIfam" id="NF041384">
    <property type="entry name" value="YHS_seleno_dom"/>
    <property type="match status" value="1"/>
</dbReference>
<evidence type="ECO:0008006" key="4">
    <source>
        <dbReference type="Google" id="ProtNLM"/>
    </source>
</evidence>
<organism evidence="2 3">
    <name type="scientific">Marinomonas balearica</name>
    <dbReference type="NCBI Taxonomy" id="491947"/>
    <lineage>
        <taxon>Bacteria</taxon>
        <taxon>Pseudomonadati</taxon>
        <taxon>Pseudomonadota</taxon>
        <taxon>Gammaproteobacteria</taxon>
        <taxon>Oceanospirillales</taxon>
        <taxon>Oceanospirillaceae</taxon>
        <taxon>Marinomonas</taxon>
    </lineage>
</organism>
<protein>
    <recommendedName>
        <fullName evidence="4">YHS domain-containing protein</fullName>
    </recommendedName>
</protein>
<proteinExistence type="predicted"/>
<dbReference type="EMBL" id="SNXC01000012">
    <property type="protein sequence ID" value="TDO97258.1"/>
    <property type="molecule type" value="Genomic_DNA"/>
</dbReference>
<dbReference type="RefSeq" id="WP_133503847.1">
    <property type="nucleotide sequence ID" value="NZ_SNXC01000012.1"/>
</dbReference>
<evidence type="ECO:0000256" key="1">
    <source>
        <dbReference type="SAM" id="SignalP"/>
    </source>
</evidence>
<accession>A0A4R6M767</accession>
<dbReference type="Proteomes" id="UP000294656">
    <property type="component" value="Unassembled WGS sequence"/>
</dbReference>
<comment type="caution">
    <text evidence="2">The sequence shown here is derived from an EMBL/GenBank/DDBJ whole genome shotgun (WGS) entry which is preliminary data.</text>
</comment>
<evidence type="ECO:0000313" key="3">
    <source>
        <dbReference type="Proteomes" id="UP000294656"/>
    </source>
</evidence>